<reference evidence="1 2" key="1">
    <citation type="journal article" date="2016" name="Proc. Natl. Acad. Sci. U.S.A.">
        <title>Lipid metabolic changes in an early divergent fungus govern the establishment of a mutualistic symbiosis with endobacteria.</title>
        <authorList>
            <person name="Lastovetsky O.A."/>
            <person name="Gaspar M.L."/>
            <person name="Mondo S.J."/>
            <person name="LaButti K.M."/>
            <person name="Sandor L."/>
            <person name="Grigoriev I.V."/>
            <person name="Henry S.A."/>
            <person name="Pawlowska T.E."/>
        </authorList>
    </citation>
    <scope>NUCLEOTIDE SEQUENCE [LARGE SCALE GENOMIC DNA]</scope>
    <source>
        <strain evidence="1 2">ATCC 11559</strain>
    </source>
</reference>
<protein>
    <submittedName>
        <fullName evidence="1">Uncharacterized protein</fullName>
    </submittedName>
</protein>
<dbReference type="Proteomes" id="UP000242381">
    <property type="component" value="Unassembled WGS sequence"/>
</dbReference>
<dbReference type="OMA" id="ENGWIEN"/>
<evidence type="ECO:0000313" key="1">
    <source>
        <dbReference type="EMBL" id="ORE23042.1"/>
    </source>
</evidence>
<sequence>MIEELSIKINTDVQNNSFFANNFIDQWSFNHFLRAQGQFQQLSLKDIKSLKQEYVNSLFSLQSKAILDASLQSYHTNADFVIILNDLKTAKINITQHAISIQRNKKIFSFIKPATPGIQYNLNCPMVEQKEKVAIAPVVLVKIRDNCSCDNEEVNKEYFQSMIQQSTFSCLKKTPAARQFLLNALEQPLEKLLFWLGSNGFDTSSDEELKATLFVRLVLSDYYANCIKPVSMTINNERTPFVECKKGLETNRYASLYHTDIIERKRLADGVGYIAAEQSEALLVESSGEDDDSHKSEDTLKLLECSIRALKLEMEKYKGSSLETFKQRRFLTCLYAGNKLTLMSTSLVDADRWRYITIREAIVPRTWAERYSWGKAFELMFCLRDLLEEQRRVSELLLKEENGWIENGETIFNKMK</sequence>
<dbReference type="AlphaFoldDB" id="A0A1X0SFI4"/>
<evidence type="ECO:0000313" key="2">
    <source>
        <dbReference type="Proteomes" id="UP000242381"/>
    </source>
</evidence>
<organism evidence="1 2">
    <name type="scientific">Rhizopus microsporus</name>
    <dbReference type="NCBI Taxonomy" id="58291"/>
    <lineage>
        <taxon>Eukaryota</taxon>
        <taxon>Fungi</taxon>
        <taxon>Fungi incertae sedis</taxon>
        <taxon>Mucoromycota</taxon>
        <taxon>Mucoromycotina</taxon>
        <taxon>Mucoromycetes</taxon>
        <taxon>Mucorales</taxon>
        <taxon>Mucorineae</taxon>
        <taxon>Rhizopodaceae</taxon>
        <taxon>Rhizopus</taxon>
    </lineage>
</organism>
<name>A0A1X0SFI4_RHIZD</name>
<dbReference type="VEuPathDB" id="FungiDB:BCV72DRAFT_303554"/>
<gene>
    <name evidence="1" type="ORF">BCV71DRAFT_240699</name>
</gene>
<accession>A0A1X0SFI4</accession>
<dbReference type="EMBL" id="KV921261">
    <property type="protein sequence ID" value="ORE23042.1"/>
    <property type="molecule type" value="Genomic_DNA"/>
</dbReference>
<proteinExistence type="predicted"/>